<dbReference type="EMBL" id="JAIWYP010000005">
    <property type="protein sequence ID" value="KAH3821975.1"/>
    <property type="molecule type" value="Genomic_DNA"/>
</dbReference>
<dbReference type="Proteomes" id="UP000828390">
    <property type="component" value="Unassembled WGS sequence"/>
</dbReference>
<proteinExistence type="predicted"/>
<protein>
    <submittedName>
        <fullName evidence="1">Uncharacterized protein</fullName>
    </submittedName>
</protein>
<sequence length="151" mass="16670">MGRRVVPEVVGDSTIRRANIQTGEHVTCAEDTLPSDPRKSSARRVCSGPHPEAVTDKYCALTAGKPDEVLGKKDILSRSFHDMEFNRNRSTSRLNAGHEAEAYNTLTGVLPGRLRDEDKGGRLWLQDCSRTGCASFVWIQMKTDLAIVDPT</sequence>
<dbReference type="AlphaFoldDB" id="A0A9D4JRK4"/>
<reference evidence="1" key="1">
    <citation type="journal article" date="2019" name="bioRxiv">
        <title>The Genome of the Zebra Mussel, Dreissena polymorpha: A Resource for Invasive Species Research.</title>
        <authorList>
            <person name="McCartney M.A."/>
            <person name="Auch B."/>
            <person name="Kono T."/>
            <person name="Mallez S."/>
            <person name="Zhang Y."/>
            <person name="Obille A."/>
            <person name="Becker A."/>
            <person name="Abrahante J.E."/>
            <person name="Garbe J."/>
            <person name="Badalamenti J.P."/>
            <person name="Herman A."/>
            <person name="Mangelson H."/>
            <person name="Liachko I."/>
            <person name="Sullivan S."/>
            <person name="Sone E.D."/>
            <person name="Koren S."/>
            <person name="Silverstein K.A.T."/>
            <person name="Beckman K.B."/>
            <person name="Gohl D.M."/>
        </authorList>
    </citation>
    <scope>NUCLEOTIDE SEQUENCE</scope>
    <source>
        <strain evidence="1">Duluth1</strain>
        <tissue evidence="1">Whole animal</tissue>
    </source>
</reference>
<reference evidence="1" key="2">
    <citation type="submission" date="2020-11" db="EMBL/GenBank/DDBJ databases">
        <authorList>
            <person name="McCartney M.A."/>
            <person name="Auch B."/>
            <person name="Kono T."/>
            <person name="Mallez S."/>
            <person name="Becker A."/>
            <person name="Gohl D.M."/>
            <person name="Silverstein K.A.T."/>
            <person name="Koren S."/>
            <person name="Bechman K.B."/>
            <person name="Herman A."/>
            <person name="Abrahante J.E."/>
            <person name="Garbe J."/>
        </authorList>
    </citation>
    <scope>NUCLEOTIDE SEQUENCE</scope>
    <source>
        <strain evidence="1">Duluth1</strain>
        <tissue evidence="1">Whole animal</tissue>
    </source>
</reference>
<organism evidence="1 2">
    <name type="scientific">Dreissena polymorpha</name>
    <name type="common">Zebra mussel</name>
    <name type="synonym">Mytilus polymorpha</name>
    <dbReference type="NCBI Taxonomy" id="45954"/>
    <lineage>
        <taxon>Eukaryota</taxon>
        <taxon>Metazoa</taxon>
        <taxon>Spiralia</taxon>
        <taxon>Lophotrochozoa</taxon>
        <taxon>Mollusca</taxon>
        <taxon>Bivalvia</taxon>
        <taxon>Autobranchia</taxon>
        <taxon>Heteroconchia</taxon>
        <taxon>Euheterodonta</taxon>
        <taxon>Imparidentia</taxon>
        <taxon>Neoheterodontei</taxon>
        <taxon>Myida</taxon>
        <taxon>Dreissenoidea</taxon>
        <taxon>Dreissenidae</taxon>
        <taxon>Dreissena</taxon>
    </lineage>
</organism>
<keyword evidence="2" id="KW-1185">Reference proteome</keyword>
<accession>A0A9D4JRK4</accession>
<evidence type="ECO:0000313" key="2">
    <source>
        <dbReference type="Proteomes" id="UP000828390"/>
    </source>
</evidence>
<comment type="caution">
    <text evidence="1">The sequence shown here is derived from an EMBL/GenBank/DDBJ whole genome shotgun (WGS) entry which is preliminary data.</text>
</comment>
<name>A0A9D4JRK4_DREPO</name>
<evidence type="ECO:0000313" key="1">
    <source>
        <dbReference type="EMBL" id="KAH3821975.1"/>
    </source>
</evidence>
<gene>
    <name evidence="1" type="ORF">DPMN_123743</name>
</gene>